<evidence type="ECO:0000256" key="4">
    <source>
        <dbReference type="ARBA" id="ARBA00023136"/>
    </source>
</evidence>
<keyword evidence="3 5" id="KW-1133">Transmembrane helix</keyword>
<comment type="subcellular location">
    <subcellularLocation>
        <location evidence="1">Membrane</location>
        <topology evidence="1">Multi-pass membrane protein</topology>
    </subcellularLocation>
</comment>
<accession>A0A2A5CJB2</accession>
<keyword evidence="4 5" id="KW-0472">Membrane</keyword>
<feature type="domain" description="NnrU" evidence="6">
    <location>
        <begin position="3"/>
        <end position="184"/>
    </location>
</feature>
<evidence type="ECO:0000256" key="1">
    <source>
        <dbReference type="ARBA" id="ARBA00004141"/>
    </source>
</evidence>
<name>A0A2A5CJB2_9GAMM</name>
<feature type="transmembrane region" description="Helical" evidence="5">
    <location>
        <begin position="162"/>
        <end position="180"/>
    </location>
</feature>
<sequence length="188" mass="21052">MILLIIGLTLWFGVHLIPSLAIPFRERLITALGEKSYKIIFAVLIVGSIVAMVFGWRSIDPVNIYVLPEWSRPITLLLVLITFILFSAAHSTTNIRRIIRHPQLTGLALWSIGHLISNGDNRSLILFGTLGVWAIVEIYLISRREGVWVKPESALIKSELLMLSKGLVMFAVFLFAHPYISGVPVIPQ</sequence>
<evidence type="ECO:0000259" key="6">
    <source>
        <dbReference type="Pfam" id="PF07298"/>
    </source>
</evidence>
<dbReference type="Pfam" id="PF07298">
    <property type="entry name" value="NnrU"/>
    <property type="match status" value="1"/>
</dbReference>
<evidence type="ECO:0000313" key="7">
    <source>
        <dbReference type="EMBL" id="PCJ43510.1"/>
    </source>
</evidence>
<evidence type="ECO:0000256" key="3">
    <source>
        <dbReference type="ARBA" id="ARBA00022989"/>
    </source>
</evidence>
<evidence type="ECO:0000256" key="2">
    <source>
        <dbReference type="ARBA" id="ARBA00022692"/>
    </source>
</evidence>
<protein>
    <submittedName>
        <fullName evidence="7">NnrU protein</fullName>
    </submittedName>
</protein>
<dbReference type="InterPro" id="IPR009915">
    <property type="entry name" value="NnrU_dom"/>
</dbReference>
<dbReference type="GO" id="GO:0016020">
    <property type="term" value="C:membrane"/>
    <property type="evidence" value="ECO:0007669"/>
    <property type="project" value="UniProtKB-SubCell"/>
</dbReference>
<comment type="caution">
    <text evidence="7">The sequence shown here is derived from an EMBL/GenBank/DDBJ whole genome shotgun (WGS) entry which is preliminary data.</text>
</comment>
<proteinExistence type="predicted"/>
<feature type="transmembrane region" description="Helical" evidence="5">
    <location>
        <begin position="123"/>
        <end position="141"/>
    </location>
</feature>
<dbReference type="AlphaFoldDB" id="A0A2A5CJB2"/>
<reference evidence="8" key="1">
    <citation type="submission" date="2017-08" db="EMBL/GenBank/DDBJ databases">
        <title>A dynamic microbial community with high functional redundancy inhabits the cold, oxic subseafloor aquifer.</title>
        <authorList>
            <person name="Tully B.J."/>
            <person name="Wheat C.G."/>
            <person name="Glazer B.T."/>
            <person name="Huber J.A."/>
        </authorList>
    </citation>
    <scope>NUCLEOTIDE SEQUENCE [LARGE SCALE GENOMIC DNA]</scope>
</reference>
<evidence type="ECO:0000256" key="5">
    <source>
        <dbReference type="SAM" id="Phobius"/>
    </source>
</evidence>
<feature type="transmembrane region" description="Helical" evidence="5">
    <location>
        <begin position="36"/>
        <end position="58"/>
    </location>
</feature>
<keyword evidence="2 5" id="KW-0812">Transmembrane</keyword>
<gene>
    <name evidence="7" type="ORF">COA71_01150</name>
</gene>
<feature type="transmembrane region" description="Helical" evidence="5">
    <location>
        <begin position="6"/>
        <end position="24"/>
    </location>
</feature>
<dbReference type="EMBL" id="NVWI01000001">
    <property type="protein sequence ID" value="PCJ43510.1"/>
    <property type="molecule type" value="Genomic_DNA"/>
</dbReference>
<evidence type="ECO:0000313" key="8">
    <source>
        <dbReference type="Proteomes" id="UP000228987"/>
    </source>
</evidence>
<feature type="transmembrane region" description="Helical" evidence="5">
    <location>
        <begin position="70"/>
        <end position="89"/>
    </location>
</feature>
<dbReference type="Proteomes" id="UP000228987">
    <property type="component" value="Unassembled WGS sequence"/>
</dbReference>
<organism evidence="7 8">
    <name type="scientific">SAR86 cluster bacterium</name>
    <dbReference type="NCBI Taxonomy" id="2030880"/>
    <lineage>
        <taxon>Bacteria</taxon>
        <taxon>Pseudomonadati</taxon>
        <taxon>Pseudomonadota</taxon>
        <taxon>Gammaproteobacteria</taxon>
        <taxon>SAR86 cluster</taxon>
    </lineage>
</organism>